<dbReference type="Proteomes" id="UP000619355">
    <property type="component" value="Unassembled WGS sequence"/>
</dbReference>
<evidence type="ECO:0000256" key="2">
    <source>
        <dbReference type="ARBA" id="ARBA00010790"/>
    </source>
</evidence>
<proteinExistence type="inferred from homology"/>
<keyword evidence="3" id="KW-0285">Flavoprotein</keyword>
<dbReference type="PANTHER" id="PTHR47470">
    <property type="entry name" value="CHOLESTEROL OXIDASE"/>
    <property type="match status" value="1"/>
</dbReference>
<comment type="caution">
    <text evidence="6">The sequence shown here is derived from an EMBL/GenBank/DDBJ whole genome shotgun (WGS) entry which is preliminary data.</text>
</comment>
<keyword evidence="5" id="KW-0560">Oxidoreductase</keyword>
<organism evidence="6 7">
    <name type="scientific">Streptomyces capoamus</name>
    <dbReference type="NCBI Taxonomy" id="68183"/>
    <lineage>
        <taxon>Bacteria</taxon>
        <taxon>Bacillati</taxon>
        <taxon>Actinomycetota</taxon>
        <taxon>Actinomycetes</taxon>
        <taxon>Kitasatosporales</taxon>
        <taxon>Streptomycetaceae</taxon>
        <taxon>Streptomyces</taxon>
    </lineage>
</organism>
<evidence type="ECO:0000313" key="7">
    <source>
        <dbReference type="Proteomes" id="UP000619355"/>
    </source>
</evidence>
<reference evidence="7" key="1">
    <citation type="journal article" date="2019" name="Int. J. Syst. Evol. Microbiol.">
        <title>The Global Catalogue of Microorganisms (GCM) 10K type strain sequencing project: providing services to taxonomists for standard genome sequencing and annotation.</title>
        <authorList>
            <consortium name="The Broad Institute Genomics Platform"/>
            <consortium name="The Broad Institute Genome Sequencing Center for Infectious Disease"/>
            <person name="Wu L."/>
            <person name="Ma J."/>
        </authorList>
    </citation>
    <scope>NUCLEOTIDE SEQUENCE [LARGE SCALE GENOMIC DNA]</scope>
    <source>
        <strain evidence="7">JCM 4253</strain>
    </source>
</reference>
<evidence type="ECO:0000256" key="4">
    <source>
        <dbReference type="ARBA" id="ARBA00022827"/>
    </source>
</evidence>
<dbReference type="EMBL" id="BNBF01000001">
    <property type="protein sequence ID" value="GHG34575.1"/>
    <property type="molecule type" value="Genomic_DNA"/>
</dbReference>
<accession>A0A919BZL8</accession>
<evidence type="ECO:0000313" key="6">
    <source>
        <dbReference type="EMBL" id="GHG34575.1"/>
    </source>
</evidence>
<name>A0A919BZL8_9ACTN</name>
<protein>
    <submittedName>
        <fullName evidence="6">Uncharacterized protein</fullName>
    </submittedName>
</protein>
<dbReference type="PANTHER" id="PTHR47470:SF1">
    <property type="entry name" value="FAD-DEPENDENT OXIDOREDUCTASE 2 FAD BINDING DOMAIN-CONTAINING PROTEIN"/>
    <property type="match status" value="1"/>
</dbReference>
<dbReference type="InterPro" id="IPR052542">
    <property type="entry name" value="Cholesterol_Oxidase"/>
</dbReference>
<sequence>MPGRYERRGDVHGLGRAPARSACARENALTASGHVLRFLLRRGWSRLTRIPRSEVGRQLSGAVSKGLFTATSLPLLGMGRDMPTGRMRLRYRLFFTDAAGQPLTLSGCKIVDEDSGHGPWADTTTLHTRILRGTVPAGEEADAQVVATGVLRLRLPDLVRELASFRVRADTTRGRLAALGRFGQFFAGRLWDVYVQDALAWSPV</sequence>
<evidence type="ECO:0000256" key="3">
    <source>
        <dbReference type="ARBA" id="ARBA00022630"/>
    </source>
</evidence>
<evidence type="ECO:0000256" key="5">
    <source>
        <dbReference type="ARBA" id="ARBA00023002"/>
    </source>
</evidence>
<dbReference type="AlphaFoldDB" id="A0A919BZL8"/>
<comment type="similarity">
    <text evidence="2">Belongs to the GMC oxidoreductase family.</text>
</comment>
<keyword evidence="4" id="KW-0274">FAD</keyword>
<dbReference type="GO" id="GO:0016491">
    <property type="term" value="F:oxidoreductase activity"/>
    <property type="evidence" value="ECO:0007669"/>
    <property type="project" value="UniProtKB-KW"/>
</dbReference>
<dbReference type="RefSeq" id="WP_189977710.1">
    <property type="nucleotide sequence ID" value="NZ_BNBF01000001.1"/>
</dbReference>
<keyword evidence="7" id="KW-1185">Reference proteome</keyword>
<gene>
    <name evidence="6" type="ORF">GCM10018980_04290</name>
</gene>
<comment type="cofactor">
    <cofactor evidence="1">
        <name>FAD</name>
        <dbReference type="ChEBI" id="CHEBI:57692"/>
    </cofactor>
</comment>
<evidence type="ECO:0000256" key="1">
    <source>
        <dbReference type="ARBA" id="ARBA00001974"/>
    </source>
</evidence>